<dbReference type="EMBL" id="JBHPBY010000097">
    <property type="protein sequence ID" value="MFC1850411.1"/>
    <property type="molecule type" value="Genomic_DNA"/>
</dbReference>
<keyword evidence="3" id="KW-1185">Reference proteome</keyword>
<evidence type="ECO:0000313" key="2">
    <source>
        <dbReference type="EMBL" id="MFC1850411.1"/>
    </source>
</evidence>
<dbReference type="Proteomes" id="UP001594351">
    <property type="component" value="Unassembled WGS sequence"/>
</dbReference>
<dbReference type="SUPFAM" id="SSF56059">
    <property type="entry name" value="Glutathione synthetase ATP-binding domain-like"/>
    <property type="match status" value="1"/>
</dbReference>
<evidence type="ECO:0000259" key="1">
    <source>
        <dbReference type="Pfam" id="PF14403"/>
    </source>
</evidence>
<protein>
    <submittedName>
        <fullName evidence="2">Circularly permuted type 2 ATP-grasp protein</fullName>
    </submittedName>
</protein>
<name>A0ABV6YWE3_UNCC1</name>
<accession>A0ABV6YWE3</accession>
<feature type="domain" description="Circularly permuted ATP-grasp type 2" evidence="1">
    <location>
        <begin position="241"/>
        <end position="428"/>
    </location>
</feature>
<comment type="caution">
    <text evidence="2">The sequence shown here is derived from an EMBL/GenBank/DDBJ whole genome shotgun (WGS) entry which is preliminary data.</text>
</comment>
<dbReference type="Gene3D" id="3.30.1490.270">
    <property type="match status" value="1"/>
</dbReference>
<reference evidence="2 3" key="1">
    <citation type="submission" date="2024-09" db="EMBL/GenBank/DDBJ databases">
        <title>Laminarin stimulates single cell rates of sulfate reduction while oxygen inhibits transcriptomic activity in coastal marine sediment.</title>
        <authorList>
            <person name="Lindsay M."/>
            <person name="Orcutt B."/>
            <person name="Emerson D."/>
            <person name="Stepanauskas R."/>
            <person name="D'Angelo T."/>
        </authorList>
    </citation>
    <scope>NUCLEOTIDE SEQUENCE [LARGE SCALE GENOMIC DNA]</scope>
    <source>
        <strain evidence="2">SAG AM-311-K15</strain>
    </source>
</reference>
<evidence type="ECO:0000313" key="3">
    <source>
        <dbReference type="Proteomes" id="UP001594351"/>
    </source>
</evidence>
<gene>
    <name evidence="2" type="ORF">ACFL27_09495</name>
</gene>
<dbReference type="Pfam" id="PF14403">
    <property type="entry name" value="CP_ATPgrasp_2"/>
    <property type="match status" value="1"/>
</dbReference>
<sequence length="450" mass="51565">MEPIVKNINEEFRELCTRLDMPHGRLIKEFQEINERLLDRRCIAAGKVLPIFVKPYFITKKQVDRFKSAVETVLTCQEKAINLYFEEPRFRHLFELTENEEPLVSIPHGLSRHIHFSRLDGIMTPTSFKFLEFNCDSPGGAYYADIQTELLLDFSVIRELSKKFTFLIKPYRPIVLETLLKAWQETGHQKKPNIAVIGNPEVANVEEFKLFAEYFSEQGYTSFFTDPWSLTYDGNTLKSHGRRIDLIYRRGVLADYSRNPEQSKAAVQAYHDGNVCFVNPLSSKLGDNKNLLSVLTDESTSFLFTMKELKVLRQHLPWTRMLRECKTEYEGSEIDLIPYVLKNKDNLVVKPNSEYGGKGVIIGQDATQAEWEESIAEHTQQAKVVQEYVPIPIEEFPLLSEELQFAPKKINVNFFTFSGQYGGGFCRVSDSSVINISAGGALVVLFVVDV</sequence>
<organism evidence="2 3">
    <name type="scientific">candidate division CSSED10-310 bacterium</name>
    <dbReference type="NCBI Taxonomy" id="2855610"/>
    <lineage>
        <taxon>Bacteria</taxon>
        <taxon>Bacteria division CSSED10-310</taxon>
    </lineage>
</organism>
<dbReference type="InterPro" id="IPR025841">
    <property type="entry name" value="CP_ATPgrasp_2"/>
</dbReference>
<proteinExistence type="predicted"/>